<dbReference type="STRING" id="1419482.SAMN05444266_10583"/>
<accession>A0A1M7DPZ4</accession>
<proteinExistence type="predicted"/>
<dbReference type="EMBL" id="FRBL01000005">
    <property type="protein sequence ID" value="SHL81478.1"/>
    <property type="molecule type" value="Genomic_DNA"/>
</dbReference>
<keyword evidence="1" id="KW-1133">Transmembrane helix</keyword>
<evidence type="ECO:0008006" key="4">
    <source>
        <dbReference type="Google" id="ProtNLM"/>
    </source>
</evidence>
<evidence type="ECO:0000256" key="1">
    <source>
        <dbReference type="SAM" id="Phobius"/>
    </source>
</evidence>
<dbReference type="RefSeq" id="WP_073081634.1">
    <property type="nucleotide sequence ID" value="NZ_FRBL01000005.1"/>
</dbReference>
<organism evidence="2 3">
    <name type="scientific">Chitinophaga jiangningensis</name>
    <dbReference type="NCBI Taxonomy" id="1419482"/>
    <lineage>
        <taxon>Bacteria</taxon>
        <taxon>Pseudomonadati</taxon>
        <taxon>Bacteroidota</taxon>
        <taxon>Chitinophagia</taxon>
        <taxon>Chitinophagales</taxon>
        <taxon>Chitinophagaceae</taxon>
        <taxon>Chitinophaga</taxon>
    </lineage>
</organism>
<gene>
    <name evidence="2" type="ORF">SAMN05444266_10583</name>
</gene>
<keyword evidence="3" id="KW-1185">Reference proteome</keyword>
<keyword evidence="1" id="KW-0812">Transmembrane</keyword>
<name>A0A1M7DPZ4_9BACT</name>
<sequence length="143" mass="16833">MIEIKSTDDIIKTKMQVTVLLIVGSVVATLIKPSSVIITIILLLYLVLFCLLEKFTVAIRVDDAFIVVTYYKLFQRKEKFFPIQKVELEIAKQIKFRSLTPLYILTIVDREEKKWQIDSQDGFTEYDFAQVVRYFNKMRLEQV</sequence>
<evidence type="ECO:0000313" key="3">
    <source>
        <dbReference type="Proteomes" id="UP000184420"/>
    </source>
</evidence>
<feature type="transmembrane region" description="Helical" evidence="1">
    <location>
        <begin position="20"/>
        <end position="49"/>
    </location>
</feature>
<evidence type="ECO:0000313" key="2">
    <source>
        <dbReference type="EMBL" id="SHL81478.1"/>
    </source>
</evidence>
<reference evidence="2 3" key="1">
    <citation type="submission" date="2016-11" db="EMBL/GenBank/DDBJ databases">
        <authorList>
            <person name="Jaros S."/>
            <person name="Januszkiewicz K."/>
            <person name="Wedrychowicz H."/>
        </authorList>
    </citation>
    <scope>NUCLEOTIDE SEQUENCE [LARGE SCALE GENOMIC DNA]</scope>
    <source>
        <strain evidence="2 3">DSM 27406</strain>
    </source>
</reference>
<protein>
    <recommendedName>
        <fullName evidence="4">PH domain-containing protein</fullName>
    </recommendedName>
</protein>
<dbReference type="AlphaFoldDB" id="A0A1M7DPZ4"/>
<keyword evidence="1" id="KW-0472">Membrane</keyword>
<dbReference type="Proteomes" id="UP000184420">
    <property type="component" value="Unassembled WGS sequence"/>
</dbReference>